<evidence type="ECO:0000259" key="1">
    <source>
        <dbReference type="Pfam" id="PF20250"/>
    </source>
</evidence>
<accession>A0A6L5YFZ2</accession>
<gene>
    <name evidence="2" type="ORF">FYJ59_02335</name>
</gene>
<name>A0A6L5YFZ2_9FIRM</name>
<proteinExistence type="predicted"/>
<keyword evidence="3" id="KW-1185">Reference proteome</keyword>
<dbReference type="InterPro" id="IPR046866">
    <property type="entry name" value="FapA_N"/>
</dbReference>
<sequence length="529" mass="58342">MQNGYFQLVNALGGYGLQIFQPKDGGADVNLQEVLNYLERESVPYDPMAIKKAILSGEDTVCFLERKDCPALEETYSIEVSQDNMQVILRFYPASQSGKRTTMDSVIRDLRYRNVVYGIQMNVLQDHFMSDGIYGTDLIVAKGKEPRHGTDASVRYYFNTDVHAQPTLKDDGTVDYFHLNMINPCRKGQLLAEIIPEDEGEYGITVQGAKIRPRQVKKAHLEFGHNIEISEDRKKLTSLVDGHVSLVEGKVFVSDVYEVENVDLSTGNIEFEGSVQVRGNVSSNFEIRAGGNVVISGVVEGACIEAGGNIIIARGMNGMAKGILKAGGNIVAKFLENATVSAGGYVNTESILHSNVTASTEIQVTGKRGFITGGHVRAGQRIEVKTLGATLGAPTVVEVGVDPEKKAEYMKLQKEISEIVKNIRSIQPILASFTEKKNRGVRFTPDQLNYIRNSAATMETQKKSLEEKNARMQELQMEFNPQEKAAVIVKGEVYPGTTIIIGDSSMQVKNTYQYCRFERIDGDVKATAI</sequence>
<feature type="domain" description="Flagellar Assembly Protein A N-terminal region" evidence="1">
    <location>
        <begin position="77"/>
        <end position="248"/>
    </location>
</feature>
<dbReference type="PANTHER" id="PTHR38032:SF1">
    <property type="entry name" value="RNA-BINDING PROTEIN KHPB N-TERMINAL DOMAIN-CONTAINING PROTEIN"/>
    <property type="match status" value="1"/>
</dbReference>
<dbReference type="InterPro" id="IPR005646">
    <property type="entry name" value="FapA"/>
</dbReference>
<dbReference type="Proteomes" id="UP000476055">
    <property type="component" value="Unassembled WGS sequence"/>
</dbReference>
<dbReference type="RefSeq" id="WP_154495103.1">
    <property type="nucleotide sequence ID" value="NZ_VUMU01000002.1"/>
</dbReference>
<dbReference type="PANTHER" id="PTHR38032">
    <property type="entry name" value="POLYMERASE-RELATED"/>
    <property type="match status" value="1"/>
</dbReference>
<dbReference type="EMBL" id="VUMU01000002">
    <property type="protein sequence ID" value="MST57095.1"/>
    <property type="molecule type" value="Genomic_DNA"/>
</dbReference>
<protein>
    <submittedName>
        <fullName evidence="2">DUF342 domain-containing protein</fullName>
    </submittedName>
</protein>
<dbReference type="AlphaFoldDB" id="A0A6L5YFZ2"/>
<dbReference type="Pfam" id="PF03961">
    <property type="entry name" value="FapA"/>
    <property type="match status" value="1"/>
</dbReference>
<dbReference type="Pfam" id="PF20250">
    <property type="entry name" value="FapA_N"/>
    <property type="match status" value="1"/>
</dbReference>
<evidence type="ECO:0000313" key="2">
    <source>
        <dbReference type="EMBL" id="MST57095.1"/>
    </source>
</evidence>
<reference evidence="2 3" key="1">
    <citation type="submission" date="2019-08" db="EMBL/GenBank/DDBJ databases">
        <title>In-depth cultivation of the pig gut microbiome towards novel bacterial diversity and tailored functional studies.</title>
        <authorList>
            <person name="Wylensek D."/>
            <person name="Hitch T.C.A."/>
            <person name="Clavel T."/>
        </authorList>
    </citation>
    <scope>NUCLEOTIDE SEQUENCE [LARGE SCALE GENOMIC DNA]</scope>
    <source>
        <strain evidence="2 3">WCA3-601-WT-6H</strain>
    </source>
</reference>
<comment type="caution">
    <text evidence="2">The sequence shown here is derived from an EMBL/GenBank/DDBJ whole genome shotgun (WGS) entry which is preliminary data.</text>
</comment>
<dbReference type="InterPro" id="IPR046865">
    <property type="entry name" value="FapA_b_solenoid"/>
</dbReference>
<evidence type="ECO:0000313" key="3">
    <source>
        <dbReference type="Proteomes" id="UP000476055"/>
    </source>
</evidence>
<organism evidence="2 3">
    <name type="scientific">Waltera intestinalis</name>
    <dbReference type="NCBI Taxonomy" id="2606635"/>
    <lineage>
        <taxon>Bacteria</taxon>
        <taxon>Bacillati</taxon>
        <taxon>Bacillota</taxon>
        <taxon>Clostridia</taxon>
        <taxon>Lachnospirales</taxon>
        <taxon>Lachnospiraceae</taxon>
        <taxon>Waltera</taxon>
    </lineage>
</organism>